<keyword evidence="5" id="KW-1185">Reference proteome</keyword>
<dbReference type="InterPro" id="IPR038765">
    <property type="entry name" value="Papain-like_cys_pep_sf"/>
</dbReference>
<dbReference type="Gene3D" id="3.90.70.10">
    <property type="entry name" value="Cysteine proteinases"/>
    <property type="match status" value="1"/>
</dbReference>
<dbReference type="PANTHER" id="PTHR12411">
    <property type="entry name" value="CYSTEINE PROTEASE FAMILY C1-RELATED"/>
    <property type="match status" value="1"/>
</dbReference>
<dbReference type="CDD" id="cd07177">
    <property type="entry name" value="terB_like"/>
    <property type="match status" value="1"/>
</dbReference>
<organism evidence="4 5">
    <name type="scientific">Deinococcus roseus</name>
    <dbReference type="NCBI Taxonomy" id="392414"/>
    <lineage>
        <taxon>Bacteria</taxon>
        <taxon>Thermotogati</taxon>
        <taxon>Deinococcota</taxon>
        <taxon>Deinococci</taxon>
        <taxon>Deinococcales</taxon>
        <taxon>Deinococcaceae</taxon>
        <taxon>Deinococcus</taxon>
    </lineage>
</organism>
<evidence type="ECO:0000256" key="1">
    <source>
        <dbReference type="ARBA" id="ARBA00008455"/>
    </source>
</evidence>
<feature type="region of interest" description="Disordered" evidence="2">
    <location>
        <begin position="420"/>
        <end position="441"/>
    </location>
</feature>
<proteinExistence type="inferred from homology"/>
<sequence length="465" mass="52675">MAVKWTEADGTERILQGYLRSAPPKGTKTYDKKKSKVSRLPAKVDLRPHMTRIEDQGQTSSCTANATAGAYEYLLKRHQGEARDVSRLYMYYNGRYMRDPNNIQDSGVMISDVIQGLKEYGACTEKTWDFNIKNINKEPYQKAYDEGATFLIEETRMVPVDLEAWKSALAEGNPIIFGLALFRSFYNHKKPGVVPHPTRNEMSLAKHSGHAMLCVGYSDPDQMFIVRNSWGTNWGDRGYCYIPYAYIMNPNYNYGDSWIIERLEVLEPDEESWSEDQESVLPEVATVLSEMDDETYEALLEGMGEVPFEQRLALIFLTAVGMDGEMSEEELEIIKTHLAPVLEVTGGSPNTAGVLRAAKKRLGDDDLLNESIDLIWEYFDYDVLARITQQVEEAAAADGMARKERKFIDALIAKWQEGLEEAGEEEHEEEPEEAQEAAEGEDFVETLVDAAFDFFFGEDDGKGRK</sequence>
<comment type="similarity">
    <text evidence="1">Belongs to the peptidase C1 family.</text>
</comment>
<name>A0ABQ2D1A2_9DEIO</name>
<dbReference type="EMBL" id="BMOD01000007">
    <property type="protein sequence ID" value="GGJ36557.1"/>
    <property type="molecule type" value="Genomic_DNA"/>
</dbReference>
<gene>
    <name evidence="4" type="ORF">GCM10008938_23370</name>
</gene>
<dbReference type="SMART" id="SM00645">
    <property type="entry name" value="Pept_C1"/>
    <property type="match status" value="1"/>
</dbReference>
<dbReference type="CDD" id="cd02619">
    <property type="entry name" value="Peptidase_C1"/>
    <property type="match status" value="1"/>
</dbReference>
<evidence type="ECO:0000313" key="4">
    <source>
        <dbReference type="EMBL" id="GGJ36557.1"/>
    </source>
</evidence>
<dbReference type="Proteomes" id="UP000632222">
    <property type="component" value="Unassembled WGS sequence"/>
</dbReference>
<evidence type="ECO:0000313" key="5">
    <source>
        <dbReference type="Proteomes" id="UP000632222"/>
    </source>
</evidence>
<evidence type="ECO:0000256" key="2">
    <source>
        <dbReference type="SAM" id="MobiDB-lite"/>
    </source>
</evidence>
<dbReference type="RefSeq" id="WP_189002863.1">
    <property type="nucleotide sequence ID" value="NZ_BMOD01000007.1"/>
</dbReference>
<dbReference type="SUPFAM" id="SSF54001">
    <property type="entry name" value="Cysteine proteinases"/>
    <property type="match status" value="1"/>
</dbReference>
<protein>
    <recommendedName>
        <fullName evidence="3">Peptidase C1A papain C-terminal domain-containing protein</fullName>
    </recommendedName>
</protein>
<feature type="domain" description="Peptidase C1A papain C-terminal" evidence="3">
    <location>
        <begin position="40"/>
        <end position="248"/>
    </location>
</feature>
<dbReference type="InterPro" id="IPR013128">
    <property type="entry name" value="Peptidase_C1A"/>
</dbReference>
<reference evidence="5" key="1">
    <citation type="journal article" date="2019" name="Int. J. Syst. Evol. Microbiol.">
        <title>The Global Catalogue of Microorganisms (GCM) 10K type strain sequencing project: providing services to taxonomists for standard genome sequencing and annotation.</title>
        <authorList>
            <consortium name="The Broad Institute Genomics Platform"/>
            <consortium name="The Broad Institute Genome Sequencing Center for Infectious Disease"/>
            <person name="Wu L."/>
            <person name="Ma J."/>
        </authorList>
    </citation>
    <scope>NUCLEOTIDE SEQUENCE [LARGE SCALE GENOMIC DNA]</scope>
    <source>
        <strain evidence="5">JCM 14370</strain>
    </source>
</reference>
<dbReference type="Pfam" id="PF00112">
    <property type="entry name" value="Peptidase_C1"/>
    <property type="match status" value="1"/>
</dbReference>
<evidence type="ECO:0000259" key="3">
    <source>
        <dbReference type="SMART" id="SM00645"/>
    </source>
</evidence>
<dbReference type="InterPro" id="IPR000668">
    <property type="entry name" value="Peptidase_C1A_C"/>
</dbReference>
<accession>A0ABQ2D1A2</accession>
<comment type="caution">
    <text evidence="4">The sequence shown here is derived from an EMBL/GenBank/DDBJ whole genome shotgun (WGS) entry which is preliminary data.</text>
</comment>